<accession>A0ABP9EJG1</accession>
<dbReference type="InterPro" id="IPR013651">
    <property type="entry name" value="ATP-grasp_RimK-type"/>
</dbReference>
<dbReference type="EMBL" id="BAABIS010000001">
    <property type="protein sequence ID" value="GAA4879956.1"/>
    <property type="molecule type" value="Genomic_DNA"/>
</dbReference>
<reference evidence="3" key="1">
    <citation type="journal article" date="2019" name="Int. J. Syst. Evol. Microbiol.">
        <title>The Global Catalogue of Microorganisms (GCM) 10K type strain sequencing project: providing services to taxonomists for standard genome sequencing and annotation.</title>
        <authorList>
            <consortium name="The Broad Institute Genomics Platform"/>
            <consortium name="The Broad Institute Genome Sequencing Center for Infectious Disease"/>
            <person name="Wu L."/>
            <person name="Ma J."/>
        </authorList>
    </citation>
    <scope>NUCLEOTIDE SEQUENCE [LARGE SCALE GENOMIC DNA]</scope>
    <source>
        <strain evidence="3">JCM 13006</strain>
    </source>
</reference>
<dbReference type="PANTHER" id="PTHR21621:SF0">
    <property type="entry name" value="BETA-CITRYLGLUTAMATE SYNTHASE B-RELATED"/>
    <property type="match status" value="1"/>
</dbReference>
<evidence type="ECO:0000313" key="3">
    <source>
        <dbReference type="Proteomes" id="UP001501752"/>
    </source>
</evidence>
<dbReference type="Pfam" id="PF08443">
    <property type="entry name" value="RimK"/>
    <property type="match status" value="1"/>
</dbReference>
<keyword evidence="3" id="KW-1185">Reference proteome</keyword>
<evidence type="ECO:0000313" key="2">
    <source>
        <dbReference type="EMBL" id="GAA4879956.1"/>
    </source>
</evidence>
<dbReference type="PANTHER" id="PTHR21621">
    <property type="entry name" value="RIBOSOMAL PROTEIN S6 MODIFICATION PROTEIN"/>
    <property type="match status" value="1"/>
</dbReference>
<name>A0ABP9EJG1_9ACTN</name>
<proteinExistence type="predicted"/>
<organism evidence="2 3">
    <name type="scientific">Kitasatospora terrestris</name>
    <dbReference type="NCBI Taxonomy" id="258051"/>
    <lineage>
        <taxon>Bacteria</taxon>
        <taxon>Bacillati</taxon>
        <taxon>Actinomycetota</taxon>
        <taxon>Actinomycetes</taxon>
        <taxon>Kitasatosporales</taxon>
        <taxon>Streptomycetaceae</taxon>
        <taxon>Kitasatospora</taxon>
    </lineage>
</organism>
<sequence length="264" mass="27688">MTVAVGLLTPAPDHPLLAGAAQVLRAGGHRVVPAGEGCDVVLLKARTPAALEQARRLEESGTPVLNSAASTGFCQDRVAMARCARDAGLPFAETSHAGPVDRLAYRRPVVVKSRRSSKQDLVALVSSARQLAELAERWPGEDVVVQEPAPADGWDHKLWVVGGRLFAELRHSELADGPVRASRSLDLDRLPDGYRELAFSCGEAFGLDVYGVDVLDAGGRPVVVDVNAFPGVRGQAGAPEALAALALATAAGRHRPRRLPGAAG</sequence>
<gene>
    <name evidence="2" type="ORF">GCM10023235_70310</name>
</gene>
<evidence type="ECO:0000259" key="1">
    <source>
        <dbReference type="Pfam" id="PF08443"/>
    </source>
</evidence>
<dbReference type="Proteomes" id="UP001501752">
    <property type="component" value="Unassembled WGS sequence"/>
</dbReference>
<dbReference type="Gene3D" id="3.30.470.20">
    <property type="entry name" value="ATP-grasp fold, B domain"/>
    <property type="match status" value="1"/>
</dbReference>
<comment type="caution">
    <text evidence="2">The sequence shown here is derived from an EMBL/GenBank/DDBJ whole genome shotgun (WGS) entry which is preliminary data.</text>
</comment>
<dbReference type="RefSeq" id="WP_345700953.1">
    <property type="nucleotide sequence ID" value="NZ_BAABIS010000001.1"/>
</dbReference>
<dbReference type="SUPFAM" id="SSF56059">
    <property type="entry name" value="Glutathione synthetase ATP-binding domain-like"/>
    <property type="match status" value="1"/>
</dbReference>
<protein>
    <recommendedName>
        <fullName evidence="1">ATP-grasp fold RimK-type domain-containing protein</fullName>
    </recommendedName>
</protein>
<feature type="domain" description="ATP-grasp fold RimK-type" evidence="1">
    <location>
        <begin position="100"/>
        <end position="234"/>
    </location>
</feature>